<dbReference type="InterPro" id="IPR058647">
    <property type="entry name" value="BSH_CzcB-like"/>
</dbReference>
<organism evidence="7 8">
    <name type="scientific">Clostridium aminobutyricum</name>
    <dbReference type="NCBI Taxonomy" id="33953"/>
    <lineage>
        <taxon>Bacteria</taxon>
        <taxon>Bacillati</taxon>
        <taxon>Bacillota</taxon>
        <taxon>Clostridia</taxon>
        <taxon>Eubacteriales</taxon>
        <taxon>Clostridiaceae</taxon>
        <taxon>Clostridium</taxon>
    </lineage>
</organism>
<dbReference type="Pfam" id="PF25990">
    <property type="entry name" value="Beta-barrel_YknX"/>
    <property type="match status" value="1"/>
</dbReference>
<dbReference type="PANTHER" id="PTHR32347:SF14">
    <property type="entry name" value="EFFLUX SYSTEM COMPONENT YKNX-RELATED"/>
    <property type="match status" value="1"/>
</dbReference>
<dbReference type="Gene3D" id="2.40.30.170">
    <property type="match status" value="2"/>
</dbReference>
<feature type="compositionally biased region" description="Polar residues" evidence="3">
    <location>
        <begin position="517"/>
        <end position="528"/>
    </location>
</feature>
<evidence type="ECO:0000259" key="6">
    <source>
        <dbReference type="Pfam" id="PF25990"/>
    </source>
</evidence>
<dbReference type="AlphaFoldDB" id="A0A939DC38"/>
<evidence type="ECO:0000256" key="1">
    <source>
        <dbReference type="ARBA" id="ARBA00004196"/>
    </source>
</evidence>
<accession>A0A939DC38</accession>
<sequence length="622" mass="65710">MKKMRYKDGDVRKRGKKPVTESNKLGRLKKMLGRLFSTVKRVGLKIETLLAKIPVIKKITKLNTKKKRTAYVALALAVIVPAAYALNTFAFSKESGFNYTEYTVKKGNVEDTISGTGTVTPIKQYTVRCLVEGDVLSDTFEEGDTVQKGDMLYVVDAEEMENSLQKANIALEKQQMSYKNSLEAYAGLAVTSPISGMIDELYVAKGDTVQSGTKIAKVVDNTTMTAQIPFSENDAESLYVGESVTVTVENTFEQLTGKISRIYNSKRVLDGYITVTDVDVTVNNPGYLQTGTYVSATANGIACYSPGELEASSEKIVTAKTSGTISKISVEGAYLKTGGQIAVLENDDASDELKSSQLSLQESQLSYNTTQKQLDNYTITAPISGSVISKTAKAGDTIDSDTTTEMCVIADMSTITFEMSVDELDIASMKVGQEVSITADALADKTFTGYVDNIGLLGTATDGVTSYPVTIVINDGEGLWPGMNVTGEIVVDSAEDVLMIPVDAVNRGDTVLVKETGSVSSGSATNAPSAGGEETHQNNAPDGYKYVKVSLGLNNDSYIEVTGGLSEGMVILVPKLTVDNSSSNTKMQGSAMGGGMQGGGMQGGGTPPSGGGRSGGGGAPGM</sequence>
<dbReference type="Pfam" id="PF25917">
    <property type="entry name" value="BSH_RND"/>
    <property type="match status" value="1"/>
</dbReference>
<dbReference type="Pfam" id="PF25973">
    <property type="entry name" value="BSH_CzcB"/>
    <property type="match status" value="1"/>
</dbReference>
<dbReference type="Gene3D" id="1.10.287.470">
    <property type="entry name" value="Helix hairpin bin"/>
    <property type="match status" value="1"/>
</dbReference>
<evidence type="ECO:0000313" key="7">
    <source>
        <dbReference type="EMBL" id="MBN7774528.1"/>
    </source>
</evidence>
<dbReference type="Gene3D" id="2.40.50.100">
    <property type="match status" value="2"/>
</dbReference>
<evidence type="ECO:0000256" key="3">
    <source>
        <dbReference type="SAM" id="MobiDB-lite"/>
    </source>
</evidence>
<dbReference type="InterPro" id="IPR050465">
    <property type="entry name" value="UPF0194_transport"/>
</dbReference>
<gene>
    <name evidence="7" type="ORF">JYB65_14265</name>
</gene>
<dbReference type="PANTHER" id="PTHR32347">
    <property type="entry name" value="EFFLUX SYSTEM COMPONENT YKNX-RELATED"/>
    <property type="match status" value="1"/>
</dbReference>
<feature type="domain" description="Multidrug resistance protein MdtA-like barrel-sandwich hybrid" evidence="4">
    <location>
        <begin position="125"/>
        <end position="220"/>
    </location>
</feature>
<dbReference type="Proteomes" id="UP000664545">
    <property type="component" value="Unassembled WGS sequence"/>
</dbReference>
<comment type="subcellular location">
    <subcellularLocation>
        <location evidence="1">Cell envelope</location>
    </subcellularLocation>
</comment>
<proteinExistence type="predicted"/>
<keyword evidence="2" id="KW-0175">Coiled coil</keyword>
<dbReference type="RefSeq" id="WP_206583366.1">
    <property type="nucleotide sequence ID" value="NZ_JAFJZZ010000010.1"/>
</dbReference>
<evidence type="ECO:0000313" key="8">
    <source>
        <dbReference type="Proteomes" id="UP000664545"/>
    </source>
</evidence>
<feature type="region of interest" description="Disordered" evidence="3">
    <location>
        <begin position="516"/>
        <end position="541"/>
    </location>
</feature>
<feature type="compositionally biased region" description="Basic and acidic residues" evidence="3">
    <location>
        <begin position="1"/>
        <end position="12"/>
    </location>
</feature>
<evidence type="ECO:0000259" key="5">
    <source>
        <dbReference type="Pfam" id="PF25973"/>
    </source>
</evidence>
<evidence type="ECO:0000259" key="4">
    <source>
        <dbReference type="Pfam" id="PF25917"/>
    </source>
</evidence>
<protein>
    <submittedName>
        <fullName evidence="7">Efflux RND transporter periplasmic adaptor subunit</fullName>
    </submittedName>
</protein>
<feature type="region of interest" description="Disordered" evidence="3">
    <location>
        <begin position="1"/>
        <end position="20"/>
    </location>
</feature>
<keyword evidence="8" id="KW-1185">Reference proteome</keyword>
<dbReference type="GO" id="GO:0030313">
    <property type="term" value="C:cell envelope"/>
    <property type="evidence" value="ECO:0007669"/>
    <property type="project" value="UniProtKB-SubCell"/>
</dbReference>
<dbReference type="SUPFAM" id="SSF111369">
    <property type="entry name" value="HlyD-like secretion proteins"/>
    <property type="match status" value="2"/>
</dbReference>
<feature type="compositionally biased region" description="Gly residues" evidence="3">
    <location>
        <begin position="591"/>
        <end position="622"/>
    </location>
</feature>
<feature type="domain" description="CzcB-like barrel-sandwich hybrid" evidence="5">
    <location>
        <begin position="316"/>
        <end position="411"/>
    </location>
</feature>
<feature type="region of interest" description="Disordered" evidence="3">
    <location>
        <begin position="580"/>
        <end position="622"/>
    </location>
</feature>
<reference evidence="7" key="1">
    <citation type="submission" date="2021-02" db="EMBL/GenBank/DDBJ databases">
        <title>Abyssanaerobacter marinus gen.nov., sp., nov, anaerobic bacterium isolated from the Onnuri vent field of Indian Ocean and suggestion of Mogibacteriaceae fam. nov., and proposal of reclassification of ambiguous this family's genus member.</title>
        <authorList>
            <person name="Kim Y.J."/>
            <person name="Yang J.-A."/>
        </authorList>
    </citation>
    <scope>NUCLEOTIDE SEQUENCE</scope>
    <source>
        <strain evidence="7">DSM 2634</strain>
    </source>
</reference>
<feature type="domain" description="YknX-like beta-barrel" evidence="6">
    <location>
        <begin position="419"/>
        <end position="489"/>
    </location>
</feature>
<comment type="caution">
    <text evidence="7">The sequence shown here is derived from an EMBL/GenBank/DDBJ whole genome shotgun (WGS) entry which is preliminary data.</text>
</comment>
<dbReference type="InterPro" id="IPR058636">
    <property type="entry name" value="Beta-barrel_YknX"/>
</dbReference>
<name>A0A939DC38_CLOAM</name>
<dbReference type="InterPro" id="IPR058625">
    <property type="entry name" value="MdtA-like_BSH"/>
</dbReference>
<evidence type="ECO:0000256" key="2">
    <source>
        <dbReference type="ARBA" id="ARBA00023054"/>
    </source>
</evidence>
<dbReference type="EMBL" id="JAFJZZ010000010">
    <property type="protein sequence ID" value="MBN7774528.1"/>
    <property type="molecule type" value="Genomic_DNA"/>
</dbReference>